<feature type="transmembrane region" description="Helical" evidence="1">
    <location>
        <begin position="120"/>
        <end position="139"/>
    </location>
</feature>
<keyword evidence="1" id="KW-1133">Transmembrane helix</keyword>
<protein>
    <submittedName>
        <fullName evidence="2">Uncharacterized protein</fullName>
    </submittedName>
</protein>
<dbReference type="RefSeq" id="WP_261972038.1">
    <property type="nucleotide sequence ID" value="NZ_CP103460.1"/>
</dbReference>
<dbReference type="AlphaFoldDB" id="A0AAJ1VF40"/>
<feature type="transmembrane region" description="Helical" evidence="1">
    <location>
        <begin position="151"/>
        <end position="169"/>
    </location>
</feature>
<dbReference type="EMBL" id="JAUFQH010000003">
    <property type="protein sequence ID" value="MDN3618356.1"/>
    <property type="molecule type" value="Genomic_DNA"/>
</dbReference>
<keyword evidence="1" id="KW-0812">Transmembrane</keyword>
<feature type="transmembrane region" description="Helical" evidence="1">
    <location>
        <begin position="175"/>
        <end position="200"/>
    </location>
</feature>
<evidence type="ECO:0000313" key="2">
    <source>
        <dbReference type="EMBL" id="MDN3618356.1"/>
    </source>
</evidence>
<organism evidence="2 3">
    <name type="scientific">Polaribacter sejongensis</name>
    <dbReference type="NCBI Taxonomy" id="985043"/>
    <lineage>
        <taxon>Bacteria</taxon>
        <taxon>Pseudomonadati</taxon>
        <taxon>Bacteroidota</taxon>
        <taxon>Flavobacteriia</taxon>
        <taxon>Flavobacteriales</taxon>
        <taxon>Flavobacteriaceae</taxon>
    </lineage>
</organism>
<comment type="caution">
    <text evidence="2">The sequence shown here is derived from an EMBL/GenBank/DDBJ whole genome shotgun (WGS) entry which is preliminary data.</text>
</comment>
<reference evidence="2 3" key="1">
    <citation type="journal article" date="2014" name="Int. J. Syst. Evol. Microbiol.">
        <title>Complete genome sequence of Corynebacterium casei LMG S-19264T (=DSM 44701T), isolated from a smear-ripened cheese.</title>
        <authorList>
            <consortium name="US DOE Joint Genome Institute (JGI-PGF)"/>
            <person name="Walter F."/>
            <person name="Albersmeier A."/>
            <person name="Kalinowski J."/>
            <person name="Ruckert C."/>
        </authorList>
    </citation>
    <scope>NUCLEOTIDE SEQUENCE [LARGE SCALE GENOMIC DNA]</scope>
    <source>
        <strain evidence="2 3">CECT 8670</strain>
    </source>
</reference>
<gene>
    <name evidence="2" type="ORF">QWY81_02665</name>
</gene>
<proteinExistence type="predicted"/>
<name>A0AAJ1VF40_9FLAO</name>
<dbReference type="Proteomes" id="UP001228636">
    <property type="component" value="Unassembled WGS sequence"/>
</dbReference>
<feature type="transmembrane region" description="Helical" evidence="1">
    <location>
        <begin position="85"/>
        <end position="108"/>
    </location>
</feature>
<evidence type="ECO:0000313" key="3">
    <source>
        <dbReference type="Proteomes" id="UP001228636"/>
    </source>
</evidence>
<evidence type="ECO:0000256" key="1">
    <source>
        <dbReference type="SAM" id="Phobius"/>
    </source>
</evidence>
<sequence>MEKRYEITEKQLTFLNNYLLRKYPSITDETRIELVDHLVSDFEKTTEDGNLSQYLSNKLSFIRKFIFDRANTHQKRYGKETWKQFYSFLTYIKLLPITFSVLILFYFLNENINGKWSWGTLAIIQLLIFLSSIIFGTIYKKELKKLDEVKYLSADIWLPYVMVQLPSGFGFDDYIMSNSILFTFYASFTIIYAISAFIVIREKRKIILEKYKHLLY</sequence>
<accession>A0AAJ1VF40</accession>
<keyword evidence="1" id="KW-0472">Membrane</keyword>